<dbReference type="GO" id="GO:0046813">
    <property type="term" value="P:receptor-mediated virion attachment to host cell"/>
    <property type="evidence" value="ECO:0007669"/>
    <property type="project" value="TreeGrafter"/>
</dbReference>
<evidence type="ECO:0000256" key="2">
    <source>
        <dbReference type="ARBA" id="ARBA00022803"/>
    </source>
</evidence>
<protein>
    <submittedName>
        <fullName evidence="4">Glycosyltransferase family protein</fullName>
    </submittedName>
</protein>
<dbReference type="InterPro" id="IPR019734">
    <property type="entry name" value="TPR_rpt"/>
</dbReference>
<dbReference type="EMBL" id="CP064782">
    <property type="protein sequence ID" value="QWT48608.1"/>
    <property type="molecule type" value="Genomic_DNA"/>
</dbReference>
<keyword evidence="1" id="KW-0677">Repeat</keyword>
<feature type="repeat" description="TPR" evidence="3">
    <location>
        <begin position="110"/>
        <end position="143"/>
    </location>
</feature>
<dbReference type="PANTHER" id="PTHR44858">
    <property type="entry name" value="TETRATRICOPEPTIDE REPEAT PROTEIN 6"/>
    <property type="match status" value="1"/>
</dbReference>
<dbReference type="GO" id="GO:0009279">
    <property type="term" value="C:cell outer membrane"/>
    <property type="evidence" value="ECO:0007669"/>
    <property type="project" value="TreeGrafter"/>
</dbReference>
<keyword evidence="2 3" id="KW-0802">TPR repeat</keyword>
<evidence type="ECO:0000256" key="3">
    <source>
        <dbReference type="PROSITE-ProRule" id="PRU00339"/>
    </source>
</evidence>
<dbReference type="InterPro" id="IPR050498">
    <property type="entry name" value="Ycf3"/>
</dbReference>
<dbReference type="PANTHER" id="PTHR44858:SF1">
    <property type="entry name" value="UDP-N-ACETYLGLUCOSAMINE--PEPTIDE N-ACETYLGLUCOSAMINYLTRANSFERASE SPINDLY-RELATED"/>
    <property type="match status" value="1"/>
</dbReference>
<dbReference type="PROSITE" id="PS50005">
    <property type="entry name" value="TPR"/>
    <property type="match status" value="2"/>
</dbReference>
<dbReference type="KEGG" id="aiq:Azoinq_12240"/>
<name>A0A975SLR9_9RHOO</name>
<dbReference type="RefSeq" id="WP_216128681.1">
    <property type="nucleotide sequence ID" value="NZ_CP064782.1"/>
</dbReference>
<reference evidence="4" key="1">
    <citation type="submission" date="2020-11" db="EMBL/GenBank/DDBJ databases">
        <title>Azospira inquinata sp. nov.</title>
        <authorList>
            <person name="Moe W.M."/>
            <person name="Mikes M.C."/>
        </authorList>
    </citation>
    <scope>NUCLEOTIDE SEQUENCE</scope>
    <source>
        <strain evidence="4">Azo-3</strain>
    </source>
</reference>
<feature type="repeat" description="TPR" evidence="3">
    <location>
        <begin position="144"/>
        <end position="177"/>
    </location>
</feature>
<dbReference type="SMART" id="SM00028">
    <property type="entry name" value="TPR"/>
    <property type="match status" value="5"/>
</dbReference>
<sequence>MGRQLASLQGLSEAMGEMVQSITARRQSQPEKALAHLDRALAHTPLFLPAYMAKAELLQSQHRYDLALAALNRYLQYVPDEPQARERRQSLIREGEAYWGAQIGAHGEVGAAWLSRGRFRLELGDYEGAQADLERSLALSPDQGEAWLALGQVLEARGGLQAALEALAQAARRNPDQALAYLHQSRVLRALRRHPEAQAAGERGTALAPDMAAGWAELALACLSRGDFPRGWELWEWRWKTDQLRGYQFSSQPLWLGGSPLKGKVLLLWAEQGLGDSLQFCRYGAALAPFAEQIYLAVPSGLVSLLAAQGWGLQVLDMDGALPDHDYQCPLMSLPLTWYLLTGEARPLAFPSPYLRAPMDLGARTFPSSSQSQSQSQSQSPSGLAVEVWSAALPRIGLVWAGRQVGLANPFRDMPLSALAPLLDFPAQWFSLQPSLPEADQNSLLLARFCNGRPHFADFSQTAALVDSLDLVIAADTAVAHLAGALGKPCWLLLRSSGEWRWEVAADHSPWYPSLRLFRQSQLGQWGPVVAQVLTALKERYPAGAPQDRGAQSSRISPST</sequence>
<dbReference type="Pfam" id="PF13432">
    <property type="entry name" value="TPR_16"/>
    <property type="match status" value="2"/>
</dbReference>
<proteinExistence type="predicted"/>
<evidence type="ECO:0000256" key="1">
    <source>
        <dbReference type="ARBA" id="ARBA00022737"/>
    </source>
</evidence>
<accession>A0A975SLR9</accession>
<dbReference type="Proteomes" id="UP000683428">
    <property type="component" value="Chromosome"/>
</dbReference>
<dbReference type="AlphaFoldDB" id="A0A975SLR9"/>
<evidence type="ECO:0000313" key="5">
    <source>
        <dbReference type="Proteomes" id="UP000683428"/>
    </source>
</evidence>
<keyword evidence="5" id="KW-1185">Reference proteome</keyword>
<gene>
    <name evidence="4" type="ORF">Azoinq_12240</name>
</gene>
<organism evidence="4 5">
    <name type="scientific">Azospira inquinata</name>
    <dbReference type="NCBI Taxonomy" id="2785627"/>
    <lineage>
        <taxon>Bacteria</taxon>
        <taxon>Pseudomonadati</taxon>
        <taxon>Pseudomonadota</taxon>
        <taxon>Betaproteobacteria</taxon>
        <taxon>Rhodocyclales</taxon>
        <taxon>Rhodocyclaceae</taxon>
        <taxon>Azospira</taxon>
    </lineage>
</organism>
<evidence type="ECO:0000313" key="4">
    <source>
        <dbReference type="EMBL" id="QWT48608.1"/>
    </source>
</evidence>